<organism evidence="3">
    <name type="scientific">Rhodopseudomonas palustris (strain BisB18)</name>
    <dbReference type="NCBI Taxonomy" id="316056"/>
    <lineage>
        <taxon>Bacteria</taxon>
        <taxon>Pseudomonadati</taxon>
        <taxon>Pseudomonadota</taxon>
        <taxon>Alphaproteobacteria</taxon>
        <taxon>Hyphomicrobiales</taxon>
        <taxon>Nitrobacteraceae</taxon>
        <taxon>Rhodopseudomonas</taxon>
    </lineage>
</organism>
<dbReference type="eggNOG" id="COG2827">
    <property type="taxonomic scope" value="Bacteria"/>
</dbReference>
<dbReference type="Pfam" id="PF01541">
    <property type="entry name" value="GIY-YIG"/>
    <property type="match status" value="1"/>
</dbReference>
<protein>
    <submittedName>
        <fullName evidence="3">Excinuclease ABC, C subunit-like</fullName>
    </submittedName>
</protein>
<comment type="similarity">
    <text evidence="1">Belongs to the UPF0213 family.</text>
</comment>
<dbReference type="PANTHER" id="PTHR34477:SF1">
    <property type="entry name" value="UPF0213 PROTEIN YHBQ"/>
    <property type="match status" value="1"/>
</dbReference>
<name>Q210J0_RHOPB</name>
<dbReference type="AlphaFoldDB" id="Q210J0"/>
<gene>
    <name evidence="3" type="ordered locus">RPC_3661</name>
</gene>
<dbReference type="InterPro" id="IPR035901">
    <property type="entry name" value="GIY-YIG_endonuc_sf"/>
</dbReference>
<dbReference type="HOGENOM" id="CLU_135650_6_2_5"/>
<accession>Q210J0</accession>
<sequence>MRMEDCFVYVLGCACGDRYLTYVGWTLDLDRRLAQHNAGSGARSTRGRSWVLLHAERYASRSEAMSREWHLKRDRGFRKRLAQAAAGNIQKPHSGAELTSV</sequence>
<dbReference type="STRING" id="316056.RPC_3661"/>
<dbReference type="InterPro" id="IPR050190">
    <property type="entry name" value="UPF0213_domain"/>
</dbReference>
<dbReference type="EMBL" id="CP000301">
    <property type="protein sequence ID" value="ABD89196.1"/>
    <property type="molecule type" value="Genomic_DNA"/>
</dbReference>
<dbReference type="CDD" id="cd10449">
    <property type="entry name" value="GIY-YIG_SLX1_like"/>
    <property type="match status" value="1"/>
</dbReference>
<dbReference type="KEGG" id="rpc:RPC_3661"/>
<dbReference type="SUPFAM" id="SSF82771">
    <property type="entry name" value="GIY-YIG endonuclease"/>
    <property type="match status" value="1"/>
</dbReference>
<feature type="domain" description="GIY-YIG" evidence="2">
    <location>
        <begin position="4"/>
        <end position="83"/>
    </location>
</feature>
<dbReference type="PROSITE" id="PS50164">
    <property type="entry name" value="GIY_YIG"/>
    <property type="match status" value="1"/>
</dbReference>
<evidence type="ECO:0000256" key="1">
    <source>
        <dbReference type="ARBA" id="ARBA00007435"/>
    </source>
</evidence>
<dbReference type="PANTHER" id="PTHR34477">
    <property type="entry name" value="UPF0213 PROTEIN YHBQ"/>
    <property type="match status" value="1"/>
</dbReference>
<dbReference type="InterPro" id="IPR000305">
    <property type="entry name" value="GIY-YIG_endonuc"/>
</dbReference>
<proteinExistence type="inferred from homology"/>
<dbReference type="Gene3D" id="3.40.1440.10">
    <property type="entry name" value="GIY-YIG endonuclease"/>
    <property type="match status" value="1"/>
</dbReference>
<reference evidence="3" key="1">
    <citation type="submission" date="2006-03" db="EMBL/GenBank/DDBJ databases">
        <title>Complete sequence of Rhodopseudomonas palustris BisB18.</title>
        <authorList>
            <consortium name="US DOE Joint Genome Institute"/>
            <person name="Copeland A."/>
            <person name="Lucas S."/>
            <person name="Lapidus A."/>
            <person name="Barry K."/>
            <person name="Detter J.C."/>
            <person name="Glavina del Rio T."/>
            <person name="Hammon N."/>
            <person name="Israni S."/>
            <person name="Dalin E."/>
            <person name="Tice H."/>
            <person name="Pitluck S."/>
            <person name="Chain P."/>
            <person name="Malfatti S."/>
            <person name="Shin M."/>
            <person name="Vergez L."/>
            <person name="Schmutz J."/>
            <person name="Larimer F."/>
            <person name="Land M."/>
            <person name="Hauser L."/>
            <person name="Pelletier D.A."/>
            <person name="Kyrpides N."/>
            <person name="Anderson I."/>
            <person name="Oda Y."/>
            <person name="Harwood C.S."/>
            <person name="Richardson P."/>
        </authorList>
    </citation>
    <scope>NUCLEOTIDE SEQUENCE [LARGE SCALE GENOMIC DNA]</scope>
    <source>
        <strain evidence="3">BisB18</strain>
    </source>
</reference>
<evidence type="ECO:0000313" key="3">
    <source>
        <dbReference type="EMBL" id="ABD89196.1"/>
    </source>
</evidence>
<evidence type="ECO:0000259" key="2">
    <source>
        <dbReference type="PROSITE" id="PS50164"/>
    </source>
</evidence>